<evidence type="ECO:0000256" key="7">
    <source>
        <dbReference type="RuleBase" id="RU000382"/>
    </source>
</evidence>
<dbReference type="InterPro" id="IPR015421">
    <property type="entry name" value="PyrdxlP-dep_Trfase_major"/>
</dbReference>
<comment type="subunit">
    <text evidence="3">Homodimer.</text>
</comment>
<dbReference type="GO" id="GO:0009449">
    <property type="term" value="P:gamma-aminobutyric acid biosynthetic process"/>
    <property type="evidence" value="ECO:0007669"/>
    <property type="project" value="TreeGrafter"/>
</dbReference>
<dbReference type="PANTHER" id="PTHR45677">
    <property type="entry name" value="GLUTAMATE DECARBOXYLASE-RELATED"/>
    <property type="match status" value="1"/>
</dbReference>
<proteinExistence type="inferred from homology"/>
<dbReference type="GO" id="GO:0030170">
    <property type="term" value="F:pyridoxal phosphate binding"/>
    <property type="evidence" value="ECO:0007669"/>
    <property type="project" value="InterPro"/>
</dbReference>
<keyword evidence="6 7" id="KW-0456">Lyase</keyword>
<dbReference type="PANTHER" id="PTHR45677:SF6">
    <property type="entry name" value="GLUTAMATE DECARBOXYLASE 1"/>
    <property type="match status" value="1"/>
</dbReference>
<dbReference type="Gene3D" id="3.90.1150.170">
    <property type="match status" value="1"/>
</dbReference>
<evidence type="ECO:0000313" key="9">
    <source>
        <dbReference type="Proteomes" id="UP000245341"/>
    </source>
</evidence>
<dbReference type="GO" id="GO:0048786">
    <property type="term" value="C:presynaptic active zone"/>
    <property type="evidence" value="ECO:0007669"/>
    <property type="project" value="TreeGrafter"/>
</dbReference>
<dbReference type="OrthoDB" id="392571at2759"/>
<dbReference type="SUPFAM" id="SSF53383">
    <property type="entry name" value="PLP-dependent transferases"/>
    <property type="match status" value="1"/>
</dbReference>
<evidence type="ECO:0000256" key="3">
    <source>
        <dbReference type="ARBA" id="ARBA00011738"/>
    </source>
</evidence>
<evidence type="ECO:0000256" key="2">
    <source>
        <dbReference type="ARBA" id="ARBA00009533"/>
    </source>
</evidence>
<dbReference type="GeneID" id="102731758"/>
<gene>
    <name evidence="10" type="primary">LOC102731758</name>
</gene>
<keyword evidence="5 7" id="KW-0663">Pyridoxal phosphate</keyword>
<evidence type="ECO:0000256" key="6">
    <source>
        <dbReference type="ARBA" id="ARBA00023239"/>
    </source>
</evidence>
<evidence type="ECO:0000256" key="1">
    <source>
        <dbReference type="ARBA" id="ARBA00001933"/>
    </source>
</evidence>
<dbReference type="AlphaFoldDB" id="A0A2U3XJD9"/>
<dbReference type="InterPro" id="IPR015424">
    <property type="entry name" value="PyrdxlP-dep_Trfase"/>
</dbReference>
<dbReference type="RefSeq" id="XP_006731604.1">
    <property type="nucleotide sequence ID" value="XM_006731541.1"/>
</dbReference>
<dbReference type="STRING" id="9713.A0A2U3XJD9"/>
<evidence type="ECO:0000313" key="10">
    <source>
        <dbReference type="RefSeq" id="XP_006731604.1"/>
    </source>
</evidence>
<dbReference type="Pfam" id="PF00282">
    <property type="entry name" value="Pyridoxal_deC"/>
    <property type="match status" value="1"/>
</dbReference>
<evidence type="ECO:0000256" key="5">
    <source>
        <dbReference type="ARBA" id="ARBA00022898"/>
    </source>
</evidence>
<comment type="similarity">
    <text evidence="2 7">Belongs to the group II decarboxylase family.</text>
</comment>
<accession>A0A2U3XJD9</accession>
<keyword evidence="9" id="KW-1185">Reference proteome</keyword>
<dbReference type="GO" id="GO:0004351">
    <property type="term" value="F:glutamate decarboxylase activity"/>
    <property type="evidence" value="ECO:0007669"/>
    <property type="project" value="TreeGrafter"/>
</dbReference>
<sequence>MSHGANAGWGRDGRSEDIKGKLNPSVLFLIQTSLNFLYKKDACSFIEVNTITQYILLYQIQGYRKSADMDIGGMRASELNKEQMRKKSGHAFQSTEKNATKDVQTDNVMTNLSNAYASDLLPSKDGKDLTKCFLVQVVNILLHYIKKSFDVKGKILDFHYPHQLLEGLDGFNLELSDLPESLEQLLGDCTHTLKYGVTTGHPRFFNQLSSGLDVVGLAEEWLTAPANTNMFTYEIAPVFTVIETVLLKKMYEIIGWQETEAEGIFAPGGSIANLYGVLVARYKQYPEIKRQGMTALLCVVLFVSEQGHYSVKKAAAILGIGTDNVIEVKCDESLYPDPHPNSPCNVQSPHPRRQPASPALEGRLCLEHPQPTGVRGRAQAAPRMPRPPGYVVRGLHPPPGAGAP</sequence>
<dbReference type="InterPro" id="IPR002129">
    <property type="entry name" value="PyrdxlP-dep_de-COase"/>
</dbReference>
<organism evidence="9 10">
    <name type="scientific">Leptonychotes weddellii</name>
    <name type="common">Weddell seal</name>
    <name type="synonym">Otaria weddellii</name>
    <dbReference type="NCBI Taxonomy" id="9713"/>
    <lineage>
        <taxon>Eukaryota</taxon>
        <taxon>Metazoa</taxon>
        <taxon>Chordata</taxon>
        <taxon>Craniata</taxon>
        <taxon>Vertebrata</taxon>
        <taxon>Euteleostomi</taxon>
        <taxon>Mammalia</taxon>
        <taxon>Eutheria</taxon>
        <taxon>Laurasiatheria</taxon>
        <taxon>Carnivora</taxon>
        <taxon>Caniformia</taxon>
        <taxon>Pinnipedia</taxon>
        <taxon>Phocidae</taxon>
        <taxon>Monachinae</taxon>
        <taxon>Lobodontini</taxon>
        <taxon>Leptonychotes</taxon>
    </lineage>
</organism>
<dbReference type="GO" id="GO:0005737">
    <property type="term" value="C:cytoplasm"/>
    <property type="evidence" value="ECO:0007669"/>
    <property type="project" value="TreeGrafter"/>
</dbReference>
<dbReference type="Gene3D" id="3.40.640.10">
    <property type="entry name" value="Type I PLP-dependent aspartate aminotransferase-like (Major domain)"/>
    <property type="match status" value="1"/>
</dbReference>
<keyword evidence="4" id="KW-0210">Decarboxylase</keyword>
<dbReference type="KEGG" id="lww:102731758"/>
<evidence type="ECO:0000256" key="8">
    <source>
        <dbReference type="SAM" id="MobiDB-lite"/>
    </source>
</evidence>
<name>A0A2U3XJD9_LEPWE</name>
<protein>
    <submittedName>
        <fullName evidence="10">Glutamate decarboxylase 1-like</fullName>
    </submittedName>
</protein>
<dbReference type="Proteomes" id="UP000245341">
    <property type="component" value="Unplaced"/>
</dbReference>
<comment type="cofactor">
    <cofactor evidence="1 7">
        <name>pyridoxal 5'-phosphate</name>
        <dbReference type="ChEBI" id="CHEBI:597326"/>
    </cofactor>
</comment>
<feature type="region of interest" description="Disordered" evidence="8">
    <location>
        <begin position="364"/>
        <end position="404"/>
    </location>
</feature>
<reference evidence="10" key="1">
    <citation type="submission" date="2025-08" db="UniProtKB">
        <authorList>
            <consortium name="RefSeq"/>
        </authorList>
    </citation>
    <scope>IDENTIFICATION</scope>
    <source>
        <tissue evidence="10">Liver</tissue>
    </source>
</reference>
<evidence type="ECO:0000256" key="4">
    <source>
        <dbReference type="ARBA" id="ARBA00022793"/>
    </source>
</evidence>